<accession>A0A6I3JAB9</accession>
<dbReference type="RefSeq" id="WP_154613634.1">
    <property type="nucleotide sequence ID" value="NZ_CP053660.1"/>
</dbReference>
<dbReference type="AlphaFoldDB" id="A0A6I3JAB9"/>
<sequence>MTNTASLEADYFGLESRWLETAPGENTHYHDLGDGVPVVFLHGSGAGVSAAANWWLNLPTLAKGVRTIAIDLIGFGQTQVPDDVQYGIREWGDHVLRVLDGLGLEKAWLVGNSLGGWVAMQLAIDHPERVEGVVSMGTGGAPRKTAALSSHAKPDVTPAGIRAVLEDFVVDPTLVTDQLVDARYNAALVPNAPERFASVIAARERDRSDMPLTDADLSALPMPVLLIHGREDSVIPPERSWRLAGLIPDVELHLFANCGHWSQVECADRFNTVVGDYLAARTSSGA</sequence>
<gene>
    <name evidence="2" type="ORF">GGQ22_02210</name>
</gene>
<dbReference type="Gene3D" id="3.40.50.1820">
    <property type="entry name" value="alpha/beta hydrolase"/>
    <property type="match status" value="1"/>
</dbReference>
<dbReference type="GO" id="GO:0016787">
    <property type="term" value="F:hydrolase activity"/>
    <property type="evidence" value="ECO:0007669"/>
    <property type="project" value="UniProtKB-KW"/>
</dbReference>
<dbReference type="SUPFAM" id="SSF53474">
    <property type="entry name" value="alpha/beta-Hydrolases"/>
    <property type="match status" value="1"/>
</dbReference>
<dbReference type="InterPro" id="IPR000073">
    <property type="entry name" value="AB_hydrolase_1"/>
</dbReference>
<dbReference type="Pfam" id="PF00561">
    <property type="entry name" value="Abhydrolase_1"/>
    <property type="match status" value="1"/>
</dbReference>
<organism evidence="2 3">
    <name type="scientific">Nocardioides marmotae</name>
    <dbReference type="NCBI Taxonomy" id="2663857"/>
    <lineage>
        <taxon>Bacteria</taxon>
        <taxon>Bacillati</taxon>
        <taxon>Actinomycetota</taxon>
        <taxon>Actinomycetes</taxon>
        <taxon>Propionibacteriales</taxon>
        <taxon>Nocardioidaceae</taxon>
        <taxon>Nocardioides</taxon>
    </lineage>
</organism>
<dbReference type="PRINTS" id="PR00111">
    <property type="entry name" value="ABHYDROLASE"/>
</dbReference>
<feature type="domain" description="AB hydrolase-1" evidence="1">
    <location>
        <begin position="37"/>
        <end position="265"/>
    </location>
</feature>
<dbReference type="PANTHER" id="PTHR46438:SF11">
    <property type="entry name" value="LIPASE-RELATED"/>
    <property type="match status" value="1"/>
</dbReference>
<evidence type="ECO:0000313" key="2">
    <source>
        <dbReference type="EMBL" id="MTB93885.1"/>
    </source>
</evidence>
<proteinExistence type="predicted"/>
<evidence type="ECO:0000259" key="1">
    <source>
        <dbReference type="Pfam" id="PF00561"/>
    </source>
</evidence>
<comment type="caution">
    <text evidence="2">The sequence shown here is derived from an EMBL/GenBank/DDBJ whole genome shotgun (WGS) entry which is preliminary data.</text>
</comment>
<reference evidence="2 3" key="1">
    <citation type="submission" date="2019-10" db="EMBL/GenBank/DDBJ databases">
        <title>Nocardioides novel species isolated from the excrement of Marmot.</title>
        <authorList>
            <person name="Zhang G."/>
        </authorList>
    </citation>
    <scope>NUCLEOTIDE SEQUENCE [LARGE SCALE GENOMIC DNA]</scope>
    <source>
        <strain evidence="3">zg-579</strain>
    </source>
</reference>
<name>A0A6I3JAB9_9ACTN</name>
<dbReference type="EMBL" id="WLCI01000002">
    <property type="protein sequence ID" value="MTB93885.1"/>
    <property type="molecule type" value="Genomic_DNA"/>
</dbReference>
<protein>
    <submittedName>
        <fullName evidence="2">Alpha/beta fold hydrolase</fullName>
    </submittedName>
</protein>
<keyword evidence="3" id="KW-1185">Reference proteome</keyword>
<keyword evidence="2" id="KW-0378">Hydrolase</keyword>
<dbReference type="Proteomes" id="UP000433406">
    <property type="component" value="Unassembled WGS sequence"/>
</dbReference>
<dbReference type="PANTHER" id="PTHR46438">
    <property type="entry name" value="ALPHA/BETA-HYDROLASES SUPERFAMILY PROTEIN"/>
    <property type="match status" value="1"/>
</dbReference>
<dbReference type="InterPro" id="IPR029058">
    <property type="entry name" value="AB_hydrolase_fold"/>
</dbReference>
<evidence type="ECO:0000313" key="3">
    <source>
        <dbReference type="Proteomes" id="UP000433406"/>
    </source>
</evidence>